<reference evidence="3" key="1">
    <citation type="submission" date="2025-08" db="UniProtKB">
        <authorList>
            <consortium name="Ensembl"/>
        </authorList>
    </citation>
    <scope>IDENTIFICATION</scope>
</reference>
<name>A0A672QSN6_SINGR</name>
<dbReference type="AlphaFoldDB" id="A0A672QSN6"/>
<comment type="similarity">
    <text evidence="1">Belongs to the N-acetylmuramoyl-L-alanine amidase 2 family.</text>
</comment>
<dbReference type="InterPro" id="IPR006619">
    <property type="entry name" value="PGRP_domain_met/bac"/>
</dbReference>
<dbReference type="GO" id="GO:0008270">
    <property type="term" value="F:zinc ion binding"/>
    <property type="evidence" value="ECO:0007669"/>
    <property type="project" value="InterPro"/>
</dbReference>
<dbReference type="Ensembl" id="ENSSGRT00000084297.1">
    <property type="protein sequence ID" value="ENSSGRP00000079161.1"/>
    <property type="gene ID" value="ENSSGRG00000040095.1"/>
</dbReference>
<dbReference type="SUPFAM" id="SSF55846">
    <property type="entry name" value="N-acetylmuramoyl-L-alanine amidase-like"/>
    <property type="match status" value="1"/>
</dbReference>
<keyword evidence="4" id="KW-1185">Reference proteome</keyword>
<dbReference type="Proteomes" id="UP000472262">
    <property type="component" value="Unassembled WGS sequence"/>
</dbReference>
<dbReference type="InterPro" id="IPR036505">
    <property type="entry name" value="Amidase/PGRP_sf"/>
</dbReference>
<dbReference type="Gene3D" id="3.40.80.10">
    <property type="entry name" value="Peptidoglycan recognition protein-like"/>
    <property type="match status" value="1"/>
</dbReference>
<proteinExistence type="inferred from homology"/>
<evidence type="ECO:0000256" key="1">
    <source>
        <dbReference type="ARBA" id="ARBA00007553"/>
    </source>
</evidence>
<feature type="domain" description="Peptidoglycan recognition protein family" evidence="2">
    <location>
        <begin position="2"/>
        <end position="81"/>
    </location>
</feature>
<dbReference type="PANTHER" id="PTHR11022:SF69">
    <property type="entry name" value="PEPTIDOGLYCAN RECOGNITION PROTEIN 6"/>
    <property type="match status" value="1"/>
</dbReference>
<dbReference type="InterPro" id="IPR002502">
    <property type="entry name" value="Amidase_domain"/>
</dbReference>
<sequence length="114" mass="12909">LDYYNITGSDGNLYEGGGWNWVGAHAYGYNSISYGGFIGDYTSTLPIKSALDMVQYDFTSCAVNGGRLSSYYNLYGHRQADSTECPGNSLYREIQDWAHWEVKKMVDSWDLLYL</sequence>
<dbReference type="GO" id="GO:0008745">
    <property type="term" value="F:N-acetylmuramoyl-L-alanine amidase activity"/>
    <property type="evidence" value="ECO:0007669"/>
    <property type="project" value="InterPro"/>
</dbReference>
<reference evidence="3" key="2">
    <citation type="submission" date="2025-09" db="UniProtKB">
        <authorList>
            <consortium name="Ensembl"/>
        </authorList>
    </citation>
    <scope>IDENTIFICATION</scope>
</reference>
<dbReference type="OMA" id="QIFHNES"/>
<accession>A0A672QSN6</accession>
<dbReference type="CDD" id="cd06583">
    <property type="entry name" value="PGRP"/>
    <property type="match status" value="1"/>
</dbReference>
<evidence type="ECO:0000259" key="2">
    <source>
        <dbReference type="SMART" id="SM00701"/>
    </source>
</evidence>
<organism evidence="3 4">
    <name type="scientific">Sinocyclocheilus grahami</name>
    <name type="common">Dianchi golden-line fish</name>
    <name type="synonym">Barbus grahami</name>
    <dbReference type="NCBI Taxonomy" id="75366"/>
    <lineage>
        <taxon>Eukaryota</taxon>
        <taxon>Metazoa</taxon>
        <taxon>Chordata</taxon>
        <taxon>Craniata</taxon>
        <taxon>Vertebrata</taxon>
        <taxon>Euteleostomi</taxon>
        <taxon>Actinopterygii</taxon>
        <taxon>Neopterygii</taxon>
        <taxon>Teleostei</taxon>
        <taxon>Ostariophysi</taxon>
        <taxon>Cypriniformes</taxon>
        <taxon>Cyprinidae</taxon>
        <taxon>Cyprininae</taxon>
        <taxon>Sinocyclocheilus</taxon>
    </lineage>
</organism>
<dbReference type="InParanoid" id="A0A672QSN6"/>
<protein>
    <recommendedName>
        <fullName evidence="2">Peptidoglycan recognition protein family domain-containing protein</fullName>
    </recommendedName>
</protein>
<dbReference type="GO" id="GO:0009253">
    <property type="term" value="P:peptidoglycan catabolic process"/>
    <property type="evidence" value="ECO:0007669"/>
    <property type="project" value="InterPro"/>
</dbReference>
<dbReference type="InterPro" id="IPR015510">
    <property type="entry name" value="PGRP"/>
</dbReference>
<dbReference type="PANTHER" id="PTHR11022">
    <property type="entry name" value="PEPTIDOGLYCAN RECOGNITION PROTEIN"/>
    <property type="match status" value="1"/>
</dbReference>
<evidence type="ECO:0000313" key="4">
    <source>
        <dbReference type="Proteomes" id="UP000472262"/>
    </source>
</evidence>
<evidence type="ECO:0000313" key="3">
    <source>
        <dbReference type="Ensembl" id="ENSSGRP00000079161.1"/>
    </source>
</evidence>
<dbReference type="SMART" id="SM00701">
    <property type="entry name" value="PGRP"/>
    <property type="match status" value="1"/>
</dbReference>